<name>A0A563UII8_9SPHI</name>
<dbReference type="GO" id="GO:0016539">
    <property type="term" value="P:intein-mediated protein splicing"/>
    <property type="evidence" value="ECO:0007669"/>
    <property type="project" value="InterPro"/>
</dbReference>
<keyword evidence="3" id="KW-1185">Reference proteome</keyword>
<dbReference type="OrthoDB" id="645009at2"/>
<feature type="domain" description="Hint" evidence="1">
    <location>
        <begin position="173"/>
        <end position="285"/>
    </location>
</feature>
<evidence type="ECO:0000313" key="2">
    <source>
        <dbReference type="EMBL" id="TWR31113.1"/>
    </source>
</evidence>
<dbReference type="GO" id="GO:0016540">
    <property type="term" value="P:protein autoprocessing"/>
    <property type="evidence" value="ECO:0007669"/>
    <property type="project" value="InterPro"/>
</dbReference>
<dbReference type="InterPro" id="IPR036844">
    <property type="entry name" value="Hint_dom_sf"/>
</dbReference>
<dbReference type="Pfam" id="PF01079">
    <property type="entry name" value="Hint"/>
    <property type="match status" value="1"/>
</dbReference>
<dbReference type="InterPro" id="IPR003587">
    <property type="entry name" value="Hint_dom_N"/>
</dbReference>
<dbReference type="InterPro" id="IPR001767">
    <property type="entry name" value="Hedgehog_Hint"/>
</dbReference>
<reference evidence="2 3" key="1">
    <citation type="submission" date="2019-07" db="EMBL/GenBank/DDBJ databases">
        <authorList>
            <person name="Kim J."/>
        </authorList>
    </citation>
    <scope>NUCLEOTIDE SEQUENCE [LARGE SCALE GENOMIC DNA]</scope>
    <source>
        <strain evidence="3">dk17</strain>
    </source>
</reference>
<dbReference type="CDD" id="cd00081">
    <property type="entry name" value="Hint"/>
    <property type="match status" value="1"/>
</dbReference>
<dbReference type="Gene3D" id="2.170.16.10">
    <property type="entry name" value="Hedgehog/Intein (Hint) domain"/>
    <property type="match status" value="1"/>
</dbReference>
<dbReference type="SMART" id="SM00306">
    <property type="entry name" value="HintN"/>
    <property type="match status" value="1"/>
</dbReference>
<dbReference type="EMBL" id="VOEJ01000001">
    <property type="protein sequence ID" value="TWR31113.1"/>
    <property type="molecule type" value="Genomic_DNA"/>
</dbReference>
<dbReference type="AlphaFoldDB" id="A0A563UII8"/>
<protein>
    <recommendedName>
        <fullName evidence="1">Hint domain-containing protein</fullName>
    </recommendedName>
</protein>
<organism evidence="2 3">
    <name type="scientific">Mucilaginibacter pallidiroseus</name>
    <dbReference type="NCBI Taxonomy" id="2599295"/>
    <lineage>
        <taxon>Bacteria</taxon>
        <taxon>Pseudomonadati</taxon>
        <taxon>Bacteroidota</taxon>
        <taxon>Sphingobacteriia</taxon>
        <taxon>Sphingobacteriales</taxon>
        <taxon>Sphingobacteriaceae</taxon>
        <taxon>Mucilaginibacter</taxon>
    </lineage>
</organism>
<comment type="caution">
    <text evidence="2">The sequence shown here is derived from an EMBL/GenBank/DDBJ whole genome shotgun (WGS) entry which is preliminary data.</text>
</comment>
<dbReference type="InterPro" id="IPR006141">
    <property type="entry name" value="Intein_N"/>
</dbReference>
<gene>
    <name evidence="2" type="ORF">FPZ43_01115</name>
</gene>
<accession>A0A563UII8</accession>
<dbReference type="RefSeq" id="WP_146380012.1">
    <property type="nucleotide sequence ID" value="NZ_VOEJ01000001.1"/>
</dbReference>
<dbReference type="Proteomes" id="UP000320042">
    <property type="component" value="Unassembled WGS sequence"/>
</dbReference>
<sequence>MRKFTLTLILAGTIYLGNAQTVNPRPLTMAEYTKAQTFSIGDLDKDTYVKFENVYILDRYEGRKPYFITGSDGLKKRIDLYKLVAKEGMQELGTMVFYTNEKGKIYKTLVPNFTADGKVWEKYFEDIDNINKIETNFILKLSYVLSKEFSFMQYKLLNGGKDMKEESATYGNDICFPGTEVVAMANGGKKLLKDVMPGDEVVTVDPATKQATTVKVKELTTHEPKNYALTKLVLVSAHDELTAYGHNVLLNSKVLQATPNHPMMTKQGNKKIGEVEIGQDVLCFNEQTGKYEPFTVLIKNEHVGGNQKVYNIVADGGSTFMMNGVMVMQK</sequence>
<evidence type="ECO:0000313" key="3">
    <source>
        <dbReference type="Proteomes" id="UP000320042"/>
    </source>
</evidence>
<dbReference type="SUPFAM" id="SSF51294">
    <property type="entry name" value="Hedgehog/intein (Hint) domain"/>
    <property type="match status" value="1"/>
</dbReference>
<proteinExistence type="predicted"/>
<dbReference type="PROSITE" id="PS50817">
    <property type="entry name" value="INTEIN_N_TER"/>
    <property type="match status" value="1"/>
</dbReference>
<evidence type="ECO:0000259" key="1">
    <source>
        <dbReference type="SMART" id="SM00306"/>
    </source>
</evidence>